<dbReference type="OrthoDB" id="9782003at2"/>
<evidence type="ECO:0000256" key="11">
    <source>
        <dbReference type="RuleBase" id="RU362031"/>
    </source>
</evidence>
<evidence type="ECO:0000256" key="2">
    <source>
        <dbReference type="ARBA" id="ARBA00004141"/>
    </source>
</evidence>
<dbReference type="GO" id="GO:0006508">
    <property type="term" value="P:proteolysis"/>
    <property type="evidence" value="ECO:0007669"/>
    <property type="project" value="UniProtKB-KW"/>
</dbReference>
<feature type="domain" description="PDZ" evidence="12">
    <location>
        <begin position="181"/>
        <end position="246"/>
    </location>
</feature>
<keyword evidence="11" id="KW-0479">Metal-binding</keyword>
<dbReference type="GO" id="GO:0004222">
    <property type="term" value="F:metalloendopeptidase activity"/>
    <property type="evidence" value="ECO:0007669"/>
    <property type="project" value="InterPro"/>
</dbReference>
<feature type="transmembrane region" description="Helical" evidence="11">
    <location>
        <begin position="96"/>
        <end position="120"/>
    </location>
</feature>
<accession>Q01QM4</accession>
<dbReference type="PANTHER" id="PTHR42837">
    <property type="entry name" value="REGULATOR OF SIGMA-E PROTEASE RSEP"/>
    <property type="match status" value="1"/>
</dbReference>
<dbReference type="HOGENOM" id="CLU_025778_0_1_0"/>
<evidence type="ECO:0000256" key="3">
    <source>
        <dbReference type="ARBA" id="ARBA00007931"/>
    </source>
</evidence>
<dbReference type="InterPro" id="IPR004387">
    <property type="entry name" value="Pept_M50_Zn"/>
</dbReference>
<dbReference type="InterPro" id="IPR001478">
    <property type="entry name" value="PDZ"/>
</dbReference>
<keyword evidence="5 11" id="KW-0812">Transmembrane</keyword>
<dbReference type="InterPro" id="IPR041489">
    <property type="entry name" value="PDZ_6"/>
</dbReference>
<evidence type="ECO:0000256" key="1">
    <source>
        <dbReference type="ARBA" id="ARBA00001947"/>
    </source>
</evidence>
<comment type="cofactor">
    <cofactor evidence="1 11">
        <name>Zn(2+)</name>
        <dbReference type="ChEBI" id="CHEBI:29105"/>
    </cofactor>
</comment>
<sequence length="442" mass="48623">MLLFGENVLWLLVLIGVMIMIHELGHFWAARFFDVRVEAFSFGFGPRLFGFRRGDTDYRFSLILLGGYVKMAGEQVTDENIDDPRAFLAKPRWQRLIIAFAGPLMNVVLAVGLLTGLYMVKFQKVADEDMQAVIGHVMADSPAAKAGIQDNDRIVAVDGKKNPTWEDVAIKEIASAYRPLPLTIERSGRRFDTSVTPTLGERSGMGFAGWDERGQIQLGAVEAGMPAEKAGLKKGDLLVTVNGQPIHSQIKFQEITKNSGGKPIEIEYQRDGQSRVVTVQPVYTSVDGPARWMIGVIPQQKLRFITTQLSFPAALKESVETNSKGALLIVQFLKGMLERRMSPKNLTGPIGIGTMAGAAAREGPAEFFQLMCMVSLNLAIFNLLPIPILDGGVILMLLVEMMMQRDLSLNVKEAVFKVGFVCIMVIVAFALYNDISKILPAG</sequence>
<dbReference type="InterPro" id="IPR008915">
    <property type="entry name" value="Peptidase_M50"/>
</dbReference>
<dbReference type="SUPFAM" id="SSF50156">
    <property type="entry name" value="PDZ domain-like"/>
    <property type="match status" value="2"/>
</dbReference>
<dbReference type="PANTHER" id="PTHR42837:SF2">
    <property type="entry name" value="MEMBRANE METALLOPROTEASE ARASP2, CHLOROPLASTIC-RELATED"/>
    <property type="match status" value="1"/>
</dbReference>
<dbReference type="PROSITE" id="PS50106">
    <property type="entry name" value="PDZ"/>
    <property type="match status" value="1"/>
</dbReference>
<feature type="transmembrane region" description="Helical" evidence="11">
    <location>
        <begin position="378"/>
        <end position="399"/>
    </location>
</feature>
<dbReference type="EC" id="3.4.24.-" evidence="11"/>
<dbReference type="eggNOG" id="COG0750">
    <property type="taxonomic scope" value="Bacteria"/>
</dbReference>
<name>Q01QM4_SOLUE</name>
<protein>
    <recommendedName>
        <fullName evidence="11">Zinc metalloprotease</fullName>
        <ecNumber evidence="11">3.4.24.-</ecNumber>
    </recommendedName>
</protein>
<dbReference type="GO" id="GO:0046872">
    <property type="term" value="F:metal ion binding"/>
    <property type="evidence" value="ECO:0007669"/>
    <property type="project" value="UniProtKB-KW"/>
</dbReference>
<proteinExistence type="inferred from homology"/>
<keyword evidence="4 13" id="KW-0645">Protease</keyword>
<dbReference type="InterPro" id="IPR036034">
    <property type="entry name" value="PDZ_sf"/>
</dbReference>
<evidence type="ECO:0000256" key="4">
    <source>
        <dbReference type="ARBA" id="ARBA00022670"/>
    </source>
</evidence>
<dbReference type="Pfam" id="PF02163">
    <property type="entry name" value="Peptidase_M50"/>
    <property type="match status" value="1"/>
</dbReference>
<evidence type="ECO:0000256" key="6">
    <source>
        <dbReference type="ARBA" id="ARBA00022801"/>
    </source>
</evidence>
<evidence type="ECO:0000256" key="7">
    <source>
        <dbReference type="ARBA" id="ARBA00022833"/>
    </source>
</evidence>
<evidence type="ECO:0000256" key="5">
    <source>
        <dbReference type="ARBA" id="ARBA00022692"/>
    </source>
</evidence>
<comment type="similarity">
    <text evidence="3 11">Belongs to the peptidase M50B family.</text>
</comment>
<dbReference type="KEGG" id="sus:Acid_7135"/>
<organism evidence="13">
    <name type="scientific">Solibacter usitatus (strain Ellin6076)</name>
    <dbReference type="NCBI Taxonomy" id="234267"/>
    <lineage>
        <taxon>Bacteria</taxon>
        <taxon>Pseudomonadati</taxon>
        <taxon>Acidobacteriota</taxon>
        <taxon>Terriglobia</taxon>
        <taxon>Bryobacterales</taxon>
        <taxon>Solibacteraceae</taxon>
        <taxon>Candidatus Solibacter</taxon>
    </lineage>
</organism>
<evidence type="ECO:0000256" key="10">
    <source>
        <dbReference type="ARBA" id="ARBA00023136"/>
    </source>
</evidence>
<dbReference type="AlphaFoldDB" id="Q01QM4"/>
<evidence type="ECO:0000313" key="13">
    <source>
        <dbReference type="EMBL" id="ABJ88046.1"/>
    </source>
</evidence>
<dbReference type="SMART" id="SM00228">
    <property type="entry name" value="PDZ"/>
    <property type="match status" value="2"/>
</dbReference>
<feature type="transmembrane region" description="Helical" evidence="11">
    <location>
        <begin position="414"/>
        <end position="432"/>
    </location>
</feature>
<keyword evidence="6 11" id="KW-0378">Hydrolase</keyword>
<keyword evidence="8 11" id="KW-1133">Transmembrane helix</keyword>
<keyword evidence="7 11" id="KW-0862">Zinc</keyword>
<comment type="subcellular location">
    <subcellularLocation>
        <location evidence="2">Membrane</location>
        <topology evidence="2">Multi-pass membrane protein</topology>
    </subcellularLocation>
</comment>
<dbReference type="CDD" id="cd23081">
    <property type="entry name" value="cpPDZ_EcRseP-like"/>
    <property type="match status" value="2"/>
</dbReference>
<keyword evidence="10 11" id="KW-0472">Membrane</keyword>
<dbReference type="FunCoup" id="Q01QM4">
    <property type="interactions" value="488"/>
</dbReference>
<dbReference type="Gene3D" id="2.30.42.10">
    <property type="match status" value="2"/>
</dbReference>
<evidence type="ECO:0000256" key="8">
    <source>
        <dbReference type="ARBA" id="ARBA00022989"/>
    </source>
</evidence>
<gene>
    <name evidence="13" type="ordered locus">Acid_7135</name>
</gene>
<dbReference type="GO" id="GO:0016020">
    <property type="term" value="C:membrane"/>
    <property type="evidence" value="ECO:0007669"/>
    <property type="project" value="UniProtKB-SubCell"/>
</dbReference>
<dbReference type="InParanoid" id="Q01QM4"/>
<dbReference type="NCBIfam" id="TIGR00054">
    <property type="entry name" value="RIP metalloprotease RseP"/>
    <property type="match status" value="1"/>
</dbReference>
<dbReference type="Pfam" id="PF17820">
    <property type="entry name" value="PDZ_6"/>
    <property type="match status" value="2"/>
</dbReference>
<dbReference type="EMBL" id="CP000473">
    <property type="protein sequence ID" value="ABJ88046.1"/>
    <property type="molecule type" value="Genomic_DNA"/>
</dbReference>
<dbReference type="STRING" id="234267.Acid_7135"/>
<reference evidence="13" key="1">
    <citation type="submission" date="2006-10" db="EMBL/GenBank/DDBJ databases">
        <title>Complete sequence of Solibacter usitatus Ellin6076.</title>
        <authorList>
            <consortium name="US DOE Joint Genome Institute"/>
            <person name="Copeland A."/>
            <person name="Lucas S."/>
            <person name="Lapidus A."/>
            <person name="Barry K."/>
            <person name="Detter J.C."/>
            <person name="Glavina del Rio T."/>
            <person name="Hammon N."/>
            <person name="Israni S."/>
            <person name="Dalin E."/>
            <person name="Tice H."/>
            <person name="Pitluck S."/>
            <person name="Thompson L.S."/>
            <person name="Brettin T."/>
            <person name="Bruce D."/>
            <person name="Han C."/>
            <person name="Tapia R."/>
            <person name="Gilna P."/>
            <person name="Schmutz J."/>
            <person name="Larimer F."/>
            <person name="Land M."/>
            <person name="Hauser L."/>
            <person name="Kyrpides N."/>
            <person name="Mikhailova N."/>
            <person name="Janssen P.H."/>
            <person name="Kuske C.R."/>
            <person name="Richardson P."/>
        </authorList>
    </citation>
    <scope>NUCLEOTIDE SEQUENCE</scope>
    <source>
        <strain evidence="13">Ellin6076</strain>
    </source>
</reference>
<dbReference type="CDD" id="cd06163">
    <property type="entry name" value="S2P-M50_PDZ_RseP-like"/>
    <property type="match status" value="1"/>
</dbReference>
<feature type="transmembrane region" description="Helical" evidence="11">
    <location>
        <begin position="7"/>
        <end position="29"/>
    </location>
</feature>
<evidence type="ECO:0000259" key="12">
    <source>
        <dbReference type="PROSITE" id="PS50106"/>
    </source>
</evidence>
<evidence type="ECO:0000256" key="9">
    <source>
        <dbReference type="ARBA" id="ARBA00023049"/>
    </source>
</evidence>
<keyword evidence="9 11" id="KW-0482">Metalloprotease</keyword>